<dbReference type="Proteomes" id="UP000250266">
    <property type="component" value="Unassembled WGS sequence"/>
</dbReference>
<evidence type="ECO:0000256" key="1">
    <source>
        <dbReference type="ARBA" id="ARBA00023002"/>
    </source>
</evidence>
<dbReference type="InterPro" id="IPR052228">
    <property type="entry name" value="Sec_Metab_Biosynth_Oxidored"/>
</dbReference>
<dbReference type="Gene3D" id="3.40.50.720">
    <property type="entry name" value="NAD(P)-binding Rossmann-like Domain"/>
    <property type="match status" value="1"/>
</dbReference>
<dbReference type="AlphaFoldDB" id="A0A8E2EL69"/>
<dbReference type="OrthoDB" id="2898509at2759"/>
<dbReference type="GO" id="GO:0016491">
    <property type="term" value="F:oxidoreductase activity"/>
    <property type="evidence" value="ECO:0007669"/>
    <property type="project" value="UniProtKB-KW"/>
</dbReference>
<reference evidence="2 3" key="1">
    <citation type="journal article" date="2016" name="Nat. Commun.">
        <title>Ectomycorrhizal ecology is imprinted in the genome of the dominant symbiotic fungus Cenococcum geophilum.</title>
        <authorList>
            <consortium name="DOE Joint Genome Institute"/>
            <person name="Peter M."/>
            <person name="Kohler A."/>
            <person name="Ohm R.A."/>
            <person name="Kuo A."/>
            <person name="Krutzmann J."/>
            <person name="Morin E."/>
            <person name="Arend M."/>
            <person name="Barry K.W."/>
            <person name="Binder M."/>
            <person name="Choi C."/>
            <person name="Clum A."/>
            <person name="Copeland A."/>
            <person name="Grisel N."/>
            <person name="Haridas S."/>
            <person name="Kipfer T."/>
            <person name="LaButti K."/>
            <person name="Lindquist E."/>
            <person name="Lipzen A."/>
            <person name="Maire R."/>
            <person name="Meier B."/>
            <person name="Mihaltcheva S."/>
            <person name="Molinier V."/>
            <person name="Murat C."/>
            <person name="Poggeler S."/>
            <person name="Quandt C.A."/>
            <person name="Sperisen C."/>
            <person name="Tritt A."/>
            <person name="Tisserant E."/>
            <person name="Crous P.W."/>
            <person name="Henrissat B."/>
            <person name="Nehls U."/>
            <person name="Egli S."/>
            <person name="Spatafora J.W."/>
            <person name="Grigoriev I.V."/>
            <person name="Martin F.M."/>
        </authorList>
    </citation>
    <scope>NUCLEOTIDE SEQUENCE [LARGE SCALE GENOMIC DNA]</scope>
    <source>
        <strain evidence="2 3">CBS 459.81</strain>
    </source>
</reference>
<evidence type="ECO:0000313" key="2">
    <source>
        <dbReference type="EMBL" id="OCK85543.1"/>
    </source>
</evidence>
<dbReference type="PANTHER" id="PTHR47534">
    <property type="entry name" value="YALI0E05731P"/>
    <property type="match status" value="1"/>
</dbReference>
<sequence>MVNLITVQQSNSQLKNTSIYPSEPVAVIAGGTSGIGKATAKAFAKSTVCPRVYILGRSQESADRVIGECKALNPKGTFKFIGADLSLIKNVDDVCERIKRYESRINPLILSTGMSLSNTVTEEKLHRLVAMAYYSRIRMAQNLLHLLSSAAPFARVVVVGAGGREGHVHTDDLQGLKVSLRHIRGHITAMITLALEKLAQEAPTVSFVHDYPGTVRTALFDRGGTWILQVFKAFLWLSERWLCVPIEECGERHVFLSTTPRYAPAEGSQITAKDSVFRGSDGQTGSGVYSVGWDCESSPSSVETLLATQREDGTADAIWRHTMDQFARITAL</sequence>
<gene>
    <name evidence="2" type="ORF">K432DRAFT_286498</name>
</gene>
<proteinExistence type="predicted"/>
<name>A0A8E2EL69_9PEZI</name>
<dbReference type="InterPro" id="IPR036291">
    <property type="entry name" value="NAD(P)-bd_dom_sf"/>
</dbReference>
<keyword evidence="3" id="KW-1185">Reference proteome</keyword>
<protein>
    <submittedName>
        <fullName evidence="2">NAD(P)-binding protein</fullName>
    </submittedName>
</protein>
<accession>A0A8E2EL69</accession>
<dbReference type="PANTHER" id="PTHR47534:SF3">
    <property type="entry name" value="ALCOHOL DEHYDROGENASE-LIKE C-TERMINAL DOMAIN-CONTAINING PROTEIN"/>
    <property type="match status" value="1"/>
</dbReference>
<organism evidence="2 3">
    <name type="scientific">Lepidopterella palustris CBS 459.81</name>
    <dbReference type="NCBI Taxonomy" id="1314670"/>
    <lineage>
        <taxon>Eukaryota</taxon>
        <taxon>Fungi</taxon>
        <taxon>Dikarya</taxon>
        <taxon>Ascomycota</taxon>
        <taxon>Pezizomycotina</taxon>
        <taxon>Dothideomycetes</taxon>
        <taxon>Pleosporomycetidae</taxon>
        <taxon>Mytilinidiales</taxon>
        <taxon>Argynnaceae</taxon>
        <taxon>Lepidopterella</taxon>
    </lineage>
</organism>
<dbReference type="EMBL" id="KV744817">
    <property type="protein sequence ID" value="OCK85543.1"/>
    <property type="molecule type" value="Genomic_DNA"/>
</dbReference>
<dbReference type="Pfam" id="PF00106">
    <property type="entry name" value="adh_short"/>
    <property type="match status" value="1"/>
</dbReference>
<dbReference type="InterPro" id="IPR002347">
    <property type="entry name" value="SDR_fam"/>
</dbReference>
<dbReference type="SUPFAM" id="SSF51735">
    <property type="entry name" value="NAD(P)-binding Rossmann-fold domains"/>
    <property type="match status" value="1"/>
</dbReference>
<evidence type="ECO:0000313" key="3">
    <source>
        <dbReference type="Proteomes" id="UP000250266"/>
    </source>
</evidence>
<keyword evidence="1" id="KW-0560">Oxidoreductase</keyword>